<dbReference type="GO" id="GO:0004222">
    <property type="term" value="F:metalloendopeptidase activity"/>
    <property type="evidence" value="ECO:0007669"/>
    <property type="project" value="InterPro"/>
</dbReference>
<evidence type="ECO:0000256" key="2">
    <source>
        <dbReference type="ARBA" id="ARBA00004141"/>
    </source>
</evidence>
<dbReference type="GO" id="GO:0006508">
    <property type="term" value="P:proteolysis"/>
    <property type="evidence" value="ECO:0007669"/>
    <property type="project" value="UniProtKB-KW"/>
</dbReference>
<dbReference type="EMBL" id="MFAM01000012">
    <property type="protein sequence ID" value="OGD79740.1"/>
    <property type="molecule type" value="Genomic_DNA"/>
</dbReference>
<proteinExistence type="inferred from homology"/>
<evidence type="ECO:0000256" key="3">
    <source>
        <dbReference type="ARBA" id="ARBA00007931"/>
    </source>
</evidence>
<keyword evidence="6" id="KW-0378">Hydrolase</keyword>
<evidence type="ECO:0000313" key="14">
    <source>
        <dbReference type="Proteomes" id="UP000176682"/>
    </source>
</evidence>
<keyword evidence="9" id="KW-0482">Metalloprotease</keyword>
<dbReference type="PANTHER" id="PTHR42837:SF2">
    <property type="entry name" value="MEMBRANE METALLOPROTEASE ARASP2, CHLOROPLASTIC-RELATED"/>
    <property type="match status" value="1"/>
</dbReference>
<dbReference type="Pfam" id="PF02163">
    <property type="entry name" value="Peptidase_M50"/>
    <property type="match status" value="1"/>
</dbReference>
<dbReference type="GO" id="GO:0016020">
    <property type="term" value="C:membrane"/>
    <property type="evidence" value="ECO:0007669"/>
    <property type="project" value="UniProtKB-SubCell"/>
</dbReference>
<feature type="transmembrane region" description="Helical" evidence="11">
    <location>
        <begin position="160"/>
        <end position="183"/>
    </location>
</feature>
<keyword evidence="5 11" id="KW-0812">Transmembrane</keyword>
<feature type="transmembrane region" description="Helical" evidence="11">
    <location>
        <begin position="204"/>
        <end position="225"/>
    </location>
</feature>
<evidence type="ECO:0000256" key="1">
    <source>
        <dbReference type="ARBA" id="ARBA00001947"/>
    </source>
</evidence>
<evidence type="ECO:0000256" key="8">
    <source>
        <dbReference type="ARBA" id="ARBA00022989"/>
    </source>
</evidence>
<protein>
    <recommendedName>
        <fullName evidence="12">Peptidase M50 domain-containing protein</fullName>
    </recommendedName>
</protein>
<sequence length="231" mass="24794">MIPLVISLSILILAVVFHEMAHFALARVQGLVPEQFAIGFPIKPFYKGRFGATEFILSPWLIGGGVRLDPKKLDQLSYPRQFLIFVAGPAANFSLALIAAALVLGPVDSVAVNQEMSSSTITAIGMIGSGDVELGQIGGPVALLRMTCQIISIDPHLGSLLVFVLINTSLGVMNLLPIPALDGGHIFIDGFRVLLGKKSRTGQALAYSHFFSFYLLFGVMGLLTVKDIFTH</sequence>
<comment type="similarity">
    <text evidence="3">Belongs to the peptidase M50B family.</text>
</comment>
<keyword evidence="4" id="KW-0645">Protease</keyword>
<feature type="transmembrane region" description="Helical" evidence="11">
    <location>
        <begin position="82"/>
        <end position="104"/>
    </location>
</feature>
<evidence type="ECO:0000256" key="5">
    <source>
        <dbReference type="ARBA" id="ARBA00022692"/>
    </source>
</evidence>
<evidence type="ECO:0000313" key="13">
    <source>
        <dbReference type="EMBL" id="OGD79740.1"/>
    </source>
</evidence>
<evidence type="ECO:0000256" key="9">
    <source>
        <dbReference type="ARBA" id="ARBA00023049"/>
    </source>
</evidence>
<accession>A0A1F5FJJ7</accession>
<keyword evidence="8 11" id="KW-1133">Transmembrane helix</keyword>
<dbReference type="Proteomes" id="UP000176682">
    <property type="component" value="Unassembled WGS sequence"/>
</dbReference>
<evidence type="ECO:0000259" key="12">
    <source>
        <dbReference type="Pfam" id="PF02163"/>
    </source>
</evidence>
<evidence type="ECO:0000256" key="11">
    <source>
        <dbReference type="SAM" id="Phobius"/>
    </source>
</evidence>
<evidence type="ECO:0000256" key="6">
    <source>
        <dbReference type="ARBA" id="ARBA00022801"/>
    </source>
</evidence>
<comment type="caution">
    <text evidence="13">The sequence shown here is derived from an EMBL/GenBank/DDBJ whole genome shotgun (WGS) entry which is preliminary data.</text>
</comment>
<keyword evidence="7" id="KW-0862">Zinc</keyword>
<comment type="cofactor">
    <cofactor evidence="1">
        <name>Zn(2+)</name>
        <dbReference type="ChEBI" id="CHEBI:29105"/>
    </cofactor>
</comment>
<evidence type="ECO:0000256" key="7">
    <source>
        <dbReference type="ARBA" id="ARBA00022833"/>
    </source>
</evidence>
<dbReference type="AlphaFoldDB" id="A0A1F5FJJ7"/>
<gene>
    <name evidence="13" type="ORF">A2368_03970</name>
</gene>
<name>A0A1F5FJJ7_9BACT</name>
<dbReference type="InterPro" id="IPR004387">
    <property type="entry name" value="Pept_M50_Zn"/>
</dbReference>
<evidence type="ECO:0000256" key="4">
    <source>
        <dbReference type="ARBA" id="ARBA00022670"/>
    </source>
</evidence>
<feature type="domain" description="Peptidase M50" evidence="12">
    <location>
        <begin position="9"/>
        <end position="216"/>
    </location>
</feature>
<evidence type="ECO:0000256" key="10">
    <source>
        <dbReference type="ARBA" id="ARBA00023136"/>
    </source>
</evidence>
<dbReference type="InterPro" id="IPR008915">
    <property type="entry name" value="Peptidase_M50"/>
</dbReference>
<keyword evidence="10 11" id="KW-0472">Membrane</keyword>
<comment type="subcellular location">
    <subcellularLocation>
        <location evidence="2">Membrane</location>
        <topology evidence="2">Multi-pass membrane protein</topology>
    </subcellularLocation>
</comment>
<reference evidence="13 14" key="1">
    <citation type="journal article" date="2016" name="Nat. Commun.">
        <title>Thousands of microbial genomes shed light on interconnected biogeochemical processes in an aquifer system.</title>
        <authorList>
            <person name="Anantharaman K."/>
            <person name="Brown C.T."/>
            <person name="Hug L.A."/>
            <person name="Sharon I."/>
            <person name="Castelle C.J."/>
            <person name="Probst A.J."/>
            <person name="Thomas B.C."/>
            <person name="Singh A."/>
            <person name="Wilkins M.J."/>
            <person name="Karaoz U."/>
            <person name="Brodie E.L."/>
            <person name="Williams K.H."/>
            <person name="Hubbard S.S."/>
            <person name="Banfield J.F."/>
        </authorList>
    </citation>
    <scope>NUCLEOTIDE SEQUENCE [LARGE SCALE GENOMIC DNA]</scope>
</reference>
<organism evidence="13 14">
    <name type="scientific">Candidatus Collierbacteria bacterium RIFOXYB1_FULL_49_13</name>
    <dbReference type="NCBI Taxonomy" id="1817728"/>
    <lineage>
        <taxon>Bacteria</taxon>
        <taxon>Candidatus Collieribacteriota</taxon>
    </lineage>
</organism>
<dbReference type="PANTHER" id="PTHR42837">
    <property type="entry name" value="REGULATOR OF SIGMA-E PROTEASE RSEP"/>
    <property type="match status" value="1"/>
</dbReference>